<name>A0A834B0F9_9CHIR</name>
<proteinExistence type="predicted"/>
<keyword evidence="5" id="KW-0406">Ion transport</keyword>
<dbReference type="PANTHER" id="PTHR18966">
    <property type="entry name" value="IONOTROPIC GLUTAMATE RECEPTOR"/>
    <property type="match status" value="1"/>
</dbReference>
<dbReference type="InterPro" id="IPR015683">
    <property type="entry name" value="Ionotropic_Glu_rcpt"/>
</dbReference>
<dbReference type="EMBL" id="JABVXQ010000003">
    <property type="protein sequence ID" value="KAF6118880.1"/>
    <property type="molecule type" value="Genomic_DNA"/>
</dbReference>
<evidence type="ECO:0000256" key="7">
    <source>
        <dbReference type="ARBA" id="ARBA00023170"/>
    </source>
</evidence>
<keyword evidence="8" id="KW-0325">Glycoprotein</keyword>
<feature type="transmembrane region" description="Helical" evidence="11">
    <location>
        <begin position="175"/>
        <end position="199"/>
    </location>
</feature>
<evidence type="ECO:0000256" key="11">
    <source>
        <dbReference type="SAM" id="Phobius"/>
    </source>
</evidence>
<comment type="subcellular location">
    <subcellularLocation>
        <location evidence="1">Membrane</location>
        <topology evidence="1">Multi-pass membrane protein</topology>
    </subcellularLocation>
</comment>
<organism evidence="13 14">
    <name type="scientific">Phyllostomus discolor</name>
    <name type="common">pale spear-nosed bat</name>
    <dbReference type="NCBI Taxonomy" id="89673"/>
    <lineage>
        <taxon>Eukaryota</taxon>
        <taxon>Metazoa</taxon>
        <taxon>Chordata</taxon>
        <taxon>Craniata</taxon>
        <taxon>Vertebrata</taxon>
        <taxon>Euteleostomi</taxon>
        <taxon>Mammalia</taxon>
        <taxon>Eutheria</taxon>
        <taxon>Laurasiatheria</taxon>
        <taxon>Chiroptera</taxon>
        <taxon>Yangochiroptera</taxon>
        <taxon>Phyllostomidae</taxon>
        <taxon>Phyllostominae</taxon>
        <taxon>Phyllostomus</taxon>
    </lineage>
</organism>
<evidence type="ECO:0000256" key="8">
    <source>
        <dbReference type="ARBA" id="ARBA00023180"/>
    </source>
</evidence>
<keyword evidence="3 11" id="KW-0812">Transmembrane</keyword>
<keyword evidence="4 11" id="KW-1133">Transmembrane helix</keyword>
<feature type="domain" description="Ionotropic glutamate receptor C-terminal" evidence="12">
    <location>
        <begin position="10"/>
        <end position="156"/>
    </location>
</feature>
<keyword evidence="10" id="KW-0407">Ion channel</keyword>
<evidence type="ECO:0000313" key="14">
    <source>
        <dbReference type="Proteomes" id="UP000664940"/>
    </source>
</evidence>
<evidence type="ECO:0000256" key="4">
    <source>
        <dbReference type="ARBA" id="ARBA00022989"/>
    </source>
</evidence>
<evidence type="ECO:0000256" key="5">
    <source>
        <dbReference type="ARBA" id="ARBA00023065"/>
    </source>
</evidence>
<accession>A0A834B0F9</accession>
<dbReference type="FunFam" id="3.40.190.10:FF:000061">
    <property type="entry name" value="Glutamate receptor, ionotropic kainate"/>
    <property type="match status" value="1"/>
</dbReference>
<keyword evidence="2" id="KW-0813">Transport</keyword>
<protein>
    <submittedName>
        <fullName evidence="13">Glutamate ionotropic receptor kainate type subunit 1</fullName>
    </submittedName>
</protein>
<evidence type="ECO:0000256" key="10">
    <source>
        <dbReference type="ARBA" id="ARBA00023303"/>
    </source>
</evidence>
<keyword evidence="9" id="KW-1071">Ligand-gated ion channel</keyword>
<comment type="caution">
    <text evidence="13">The sequence shown here is derived from an EMBL/GenBank/DDBJ whole genome shotgun (WGS) entry which is preliminary data.</text>
</comment>
<dbReference type="InterPro" id="IPR001320">
    <property type="entry name" value="Iontro_rcpt_C"/>
</dbReference>
<dbReference type="GO" id="GO:0016020">
    <property type="term" value="C:membrane"/>
    <property type="evidence" value="ECO:0007669"/>
    <property type="project" value="UniProtKB-SubCell"/>
</dbReference>
<reference evidence="13 14" key="1">
    <citation type="journal article" date="2020" name="Nature">
        <title>Six reference-quality genomes reveal evolution of bat adaptations.</title>
        <authorList>
            <person name="Jebb D."/>
            <person name="Huang Z."/>
            <person name="Pippel M."/>
            <person name="Hughes G.M."/>
            <person name="Lavrichenko K."/>
            <person name="Devanna P."/>
            <person name="Winkler S."/>
            <person name="Jermiin L.S."/>
            <person name="Skirmuntt E.C."/>
            <person name="Katzourakis A."/>
            <person name="Burkitt-Gray L."/>
            <person name="Ray D.A."/>
            <person name="Sullivan K.A.M."/>
            <person name="Roscito J.G."/>
            <person name="Kirilenko B.M."/>
            <person name="Davalos L.M."/>
            <person name="Corthals A.P."/>
            <person name="Power M.L."/>
            <person name="Jones G."/>
            <person name="Ransome R.D."/>
            <person name="Dechmann D.K.N."/>
            <person name="Locatelli A.G."/>
            <person name="Puechmaille S.J."/>
            <person name="Fedrigo O."/>
            <person name="Jarvis E.D."/>
            <person name="Hiller M."/>
            <person name="Vernes S.C."/>
            <person name="Myers E.W."/>
            <person name="Teeling E.C."/>
        </authorList>
    </citation>
    <scope>NUCLEOTIDE SEQUENCE [LARGE SCALE GENOMIC DNA]</scope>
    <source>
        <strain evidence="13">Bat1K_MPI-CBG_1</strain>
    </source>
</reference>
<gene>
    <name evidence="13" type="ORF">HJG60_005920</name>
</gene>
<dbReference type="SMART" id="SM00079">
    <property type="entry name" value="PBPe"/>
    <property type="match status" value="1"/>
</dbReference>
<keyword evidence="7 13" id="KW-0675">Receptor</keyword>
<evidence type="ECO:0000256" key="9">
    <source>
        <dbReference type="ARBA" id="ARBA00023286"/>
    </source>
</evidence>
<sequence length="217" mass="23601">MGLAASAGASRVAGGALAAGSSWEKPLPGERALWRVLPDGSRKLTWVRSQKSRISTYERMWAFMSSRPHTALVQSSEEGVRRVLATDYALLMESTSIEYATQRDCNLTQIGGLIDSKGYGVGTPIGSPYRDKITIAILQLQEQGKLHMMKEKWWRGSGCPEEDGKEASALGVENIGGIFIVLAAGLVLSVFVAIGEFVYKSRQNHSDVEQDRLGTVP</sequence>
<dbReference type="Proteomes" id="UP000664940">
    <property type="component" value="Unassembled WGS sequence"/>
</dbReference>
<evidence type="ECO:0000256" key="1">
    <source>
        <dbReference type="ARBA" id="ARBA00004141"/>
    </source>
</evidence>
<dbReference type="AlphaFoldDB" id="A0A834B0F9"/>
<evidence type="ECO:0000259" key="12">
    <source>
        <dbReference type="SMART" id="SM00079"/>
    </source>
</evidence>
<evidence type="ECO:0000313" key="13">
    <source>
        <dbReference type="EMBL" id="KAF6118880.1"/>
    </source>
</evidence>
<evidence type="ECO:0000256" key="2">
    <source>
        <dbReference type="ARBA" id="ARBA00022448"/>
    </source>
</evidence>
<dbReference type="Gene3D" id="3.40.190.10">
    <property type="entry name" value="Periplasmic binding protein-like II"/>
    <property type="match status" value="1"/>
</dbReference>
<keyword evidence="6 11" id="KW-0472">Membrane</keyword>
<dbReference type="GO" id="GO:0015276">
    <property type="term" value="F:ligand-gated monoatomic ion channel activity"/>
    <property type="evidence" value="ECO:0007669"/>
    <property type="project" value="InterPro"/>
</dbReference>
<evidence type="ECO:0000256" key="6">
    <source>
        <dbReference type="ARBA" id="ARBA00023136"/>
    </source>
</evidence>
<dbReference type="SUPFAM" id="SSF53850">
    <property type="entry name" value="Periplasmic binding protein-like II"/>
    <property type="match status" value="1"/>
</dbReference>
<evidence type="ECO:0000256" key="3">
    <source>
        <dbReference type="ARBA" id="ARBA00022692"/>
    </source>
</evidence>